<dbReference type="GO" id="GO:0045144">
    <property type="term" value="P:meiotic sister chromatid segregation"/>
    <property type="evidence" value="ECO:0007669"/>
    <property type="project" value="InterPro"/>
</dbReference>
<dbReference type="RefSeq" id="XP_052115141.1">
    <property type="nucleotide sequence ID" value="XM_052259181.1"/>
</dbReference>
<dbReference type="GO" id="GO:0000775">
    <property type="term" value="C:chromosome, centromeric region"/>
    <property type="evidence" value="ECO:0007669"/>
    <property type="project" value="InterPro"/>
</dbReference>
<dbReference type="AlphaFoldDB" id="A0A9C6WMI5"/>
<proteinExistence type="predicted"/>
<gene>
    <name evidence="3" type="primary">LOC107476469</name>
</gene>
<feature type="coiled-coil region" evidence="1">
    <location>
        <begin position="71"/>
        <end position="98"/>
    </location>
</feature>
<dbReference type="InterPro" id="IPR044693">
    <property type="entry name" value="SGO_plant"/>
</dbReference>
<evidence type="ECO:0000313" key="2">
    <source>
        <dbReference type="Proteomes" id="UP000515211"/>
    </source>
</evidence>
<dbReference type="KEGG" id="adu:107476469"/>
<accession>A0A9C6WMI5</accession>
<protein>
    <submittedName>
        <fullName evidence="3">Shugoshin-1</fullName>
    </submittedName>
</protein>
<dbReference type="GO" id="GO:0034090">
    <property type="term" value="P:maintenance of meiotic sister chromatid cohesion"/>
    <property type="evidence" value="ECO:0007669"/>
    <property type="project" value="InterPro"/>
</dbReference>
<dbReference type="GeneID" id="107476469"/>
<reference evidence="3" key="2">
    <citation type="submission" date="2025-08" db="UniProtKB">
        <authorList>
            <consortium name="RefSeq"/>
        </authorList>
    </citation>
    <scope>IDENTIFICATION</scope>
    <source>
        <tissue evidence="3">Whole plant</tissue>
    </source>
</reference>
<sequence>MAKKSSIGIGTLMRKKLSDITNNSDSQHNLLPLTLPAIDADIPSIQQLLTERTQLIQLIAEKEYPLSSELIESSGAELRRMQADIKKLQLQNRNLAQSNSLMLAELNLGRDKRKILQHEISCRSTLIKANALKAGSNDEGRRKRTIGSEKKTIEKTFGFRGNT</sequence>
<dbReference type="PANTHER" id="PTHR34373:SF8">
    <property type="entry name" value="SHUGOSHIN"/>
    <property type="match status" value="1"/>
</dbReference>
<evidence type="ECO:0000313" key="3">
    <source>
        <dbReference type="RefSeq" id="XP_052115141.1"/>
    </source>
</evidence>
<evidence type="ECO:0000256" key="1">
    <source>
        <dbReference type="SAM" id="Coils"/>
    </source>
</evidence>
<dbReference type="PANTHER" id="PTHR34373">
    <property type="entry name" value="SHUGOSHIN 2"/>
    <property type="match status" value="1"/>
</dbReference>
<keyword evidence="1" id="KW-0175">Coiled coil</keyword>
<name>A0A9C6WMI5_ARADU</name>
<organism evidence="2 3">
    <name type="scientific">Arachis duranensis</name>
    <name type="common">Wild peanut</name>
    <dbReference type="NCBI Taxonomy" id="130453"/>
    <lineage>
        <taxon>Eukaryota</taxon>
        <taxon>Viridiplantae</taxon>
        <taxon>Streptophyta</taxon>
        <taxon>Embryophyta</taxon>
        <taxon>Tracheophyta</taxon>
        <taxon>Spermatophyta</taxon>
        <taxon>Magnoliopsida</taxon>
        <taxon>eudicotyledons</taxon>
        <taxon>Gunneridae</taxon>
        <taxon>Pentapetalae</taxon>
        <taxon>rosids</taxon>
        <taxon>fabids</taxon>
        <taxon>Fabales</taxon>
        <taxon>Fabaceae</taxon>
        <taxon>Papilionoideae</taxon>
        <taxon>50 kb inversion clade</taxon>
        <taxon>dalbergioids sensu lato</taxon>
        <taxon>Dalbergieae</taxon>
        <taxon>Pterocarpus clade</taxon>
        <taxon>Arachis</taxon>
    </lineage>
</organism>
<reference evidence="2" key="1">
    <citation type="journal article" date="2016" name="Nat. Genet.">
        <title>The genome sequences of Arachis duranensis and Arachis ipaensis, the diploid ancestors of cultivated peanut.</title>
        <authorList>
            <person name="Bertioli D.J."/>
            <person name="Cannon S.B."/>
            <person name="Froenicke L."/>
            <person name="Huang G."/>
            <person name="Farmer A.D."/>
            <person name="Cannon E.K."/>
            <person name="Liu X."/>
            <person name="Gao D."/>
            <person name="Clevenger J."/>
            <person name="Dash S."/>
            <person name="Ren L."/>
            <person name="Moretzsohn M.C."/>
            <person name="Shirasawa K."/>
            <person name="Huang W."/>
            <person name="Vidigal B."/>
            <person name="Abernathy B."/>
            <person name="Chu Y."/>
            <person name="Niederhuth C.E."/>
            <person name="Umale P."/>
            <person name="Araujo A.C."/>
            <person name="Kozik A."/>
            <person name="Kim K.D."/>
            <person name="Burow M.D."/>
            <person name="Varshney R.K."/>
            <person name="Wang X."/>
            <person name="Zhang X."/>
            <person name="Barkley N."/>
            <person name="Guimaraes P.M."/>
            <person name="Isobe S."/>
            <person name="Guo B."/>
            <person name="Liao B."/>
            <person name="Stalker H.T."/>
            <person name="Schmitz R.J."/>
            <person name="Scheffler B.E."/>
            <person name="Leal-Bertioli S.C."/>
            <person name="Xun X."/>
            <person name="Jackson S.A."/>
            <person name="Michelmore R."/>
            <person name="Ozias-Akins P."/>
        </authorList>
    </citation>
    <scope>NUCLEOTIDE SEQUENCE [LARGE SCALE GENOMIC DNA]</scope>
    <source>
        <strain evidence="2">cv. V14167</strain>
    </source>
</reference>
<keyword evidence="2" id="KW-1185">Reference proteome</keyword>
<dbReference type="Proteomes" id="UP000515211">
    <property type="component" value="Chromosome 3"/>
</dbReference>